<keyword evidence="2" id="KW-0969">Cilium</keyword>
<evidence type="ECO:0000313" key="3">
    <source>
        <dbReference type="Proteomes" id="UP000070578"/>
    </source>
</evidence>
<dbReference type="Proteomes" id="UP000070578">
    <property type="component" value="Unassembled WGS sequence"/>
</dbReference>
<accession>A0A139BXR1</accession>
<reference evidence="2 3" key="1">
    <citation type="submission" date="2016-02" db="EMBL/GenBank/DDBJ databases">
        <authorList>
            <person name="Wen L."/>
            <person name="He K."/>
            <person name="Yang H."/>
        </authorList>
    </citation>
    <scope>NUCLEOTIDE SEQUENCE [LARGE SCALE GENOMIC DNA]</scope>
    <source>
        <strain evidence="2">ShG14-8</strain>
    </source>
</reference>
<evidence type="ECO:0000259" key="1">
    <source>
        <dbReference type="Pfam" id="PF02120"/>
    </source>
</evidence>
<dbReference type="InterPro" id="IPR021136">
    <property type="entry name" value="Flagellar_hook_control-like_C"/>
</dbReference>
<dbReference type="InterPro" id="IPR038610">
    <property type="entry name" value="FliK-like_C_sf"/>
</dbReference>
<keyword evidence="2" id="KW-0282">Flagellum</keyword>
<reference evidence="2 3" key="2">
    <citation type="submission" date="2016-03" db="EMBL/GenBank/DDBJ databases">
        <title>New uncultured bacterium of the family Gallionellaceae from acid mine drainage: description and reconstruction of genome based on metagenomic analysis of microbial community.</title>
        <authorList>
            <person name="Kadnikov V."/>
            <person name="Ivasenko D."/>
            <person name="Beletsky A."/>
            <person name="Mardanov A."/>
            <person name="Danilova E."/>
            <person name="Pimenov N."/>
            <person name="Karnachuk O."/>
            <person name="Ravin N."/>
        </authorList>
    </citation>
    <scope>NUCLEOTIDE SEQUENCE [LARGE SCALE GENOMIC DNA]</scope>
    <source>
        <strain evidence="2">ShG14-8</strain>
    </source>
</reference>
<dbReference type="Pfam" id="PF02120">
    <property type="entry name" value="Flg_hook"/>
    <property type="match status" value="1"/>
</dbReference>
<organism evidence="2 3">
    <name type="scientific">Candidatus Gallionella acididurans</name>
    <dbReference type="NCBI Taxonomy" id="1796491"/>
    <lineage>
        <taxon>Bacteria</taxon>
        <taxon>Pseudomonadati</taxon>
        <taxon>Pseudomonadota</taxon>
        <taxon>Betaproteobacteria</taxon>
        <taxon>Nitrosomonadales</taxon>
        <taxon>Gallionellaceae</taxon>
        <taxon>Gallionella</taxon>
    </lineage>
</organism>
<gene>
    <name evidence="2" type="ORF">AWT59_0102</name>
</gene>
<proteinExistence type="predicted"/>
<evidence type="ECO:0000313" key="2">
    <source>
        <dbReference type="EMBL" id="KXS33712.1"/>
    </source>
</evidence>
<comment type="caution">
    <text evidence="2">The sequence shown here is derived from an EMBL/GenBank/DDBJ whole genome shotgun (WGS) entry which is preliminary data.</text>
</comment>
<name>A0A139BXR1_9PROT</name>
<protein>
    <submittedName>
        <fullName evidence="2">Flagellar hook-length control protein-like, C-terminal domain</fullName>
    </submittedName>
</protein>
<dbReference type="EMBL" id="LSLI01000002">
    <property type="protein sequence ID" value="KXS33712.1"/>
    <property type="molecule type" value="Genomic_DNA"/>
</dbReference>
<keyword evidence="2" id="KW-0966">Cell projection</keyword>
<dbReference type="AlphaFoldDB" id="A0A139BXR1"/>
<sequence length="342" mass="37147">MQPTNLTNALQAVLRSGKPLVTAAADTAYPITKLEPGQQLQGSVQSRVSAGLFKVLVAGQSLQMRLPDNIRSGDLLNLQVISNKPQLTFGIFASSTPISTQEQISAAARIFSNLAELPLEQPIFRKLGGTAVWQTADTAPDSKQLAAALRDALANSGLFYESHQAQWIMGVRSLAQLLTEPQNQLLDKRMASPGADQTERSDELNTPALSISQNGKAAEAAMPIARELLPLVQQQLHTLETHQLTWSGQVWPGQEMQWEIQGQPEPHRVQQDERQWSTEIELALPKLGDVHARLVFSENGLKLALHAADSATASLFNRAMPKLQSALADIDIPLISAAVETP</sequence>
<feature type="domain" description="Flagellar hook-length control protein-like C-terminal" evidence="1">
    <location>
        <begin position="269"/>
        <end position="339"/>
    </location>
</feature>
<dbReference type="PATRIC" id="fig|1796491.3.peg.112"/>
<dbReference type="Gene3D" id="3.30.750.140">
    <property type="match status" value="1"/>
</dbReference>